<evidence type="ECO:0000259" key="1">
    <source>
        <dbReference type="Pfam" id="PF04937"/>
    </source>
</evidence>
<dbReference type="Proteomes" id="UP001281410">
    <property type="component" value="Unassembled WGS sequence"/>
</dbReference>
<name>A0AAE0E807_9ROSI</name>
<accession>A0AAE0E807</accession>
<evidence type="ECO:0000313" key="2">
    <source>
        <dbReference type="EMBL" id="KAK3218528.1"/>
    </source>
</evidence>
<proteinExistence type="predicted"/>
<sequence>MWKDMIGRHLINFLINNLHGTVFLKSVNVRYVVKNVTLTFKLVDEVVKEVGEDIVVQVVTDNVSNCKKEGEMLMKKRT</sequence>
<comment type="caution">
    <text evidence="2">The sequence shown here is derived from an EMBL/GenBank/DDBJ whole genome shotgun (WGS) entry which is preliminary data.</text>
</comment>
<protein>
    <recommendedName>
        <fullName evidence="1">DUF659 domain-containing protein</fullName>
    </recommendedName>
</protein>
<evidence type="ECO:0000313" key="3">
    <source>
        <dbReference type="Proteomes" id="UP001281410"/>
    </source>
</evidence>
<dbReference type="PANTHER" id="PTHR32166:SF122">
    <property type="entry name" value="OS09G0499600 PROTEIN"/>
    <property type="match status" value="1"/>
</dbReference>
<dbReference type="Pfam" id="PF04937">
    <property type="entry name" value="DUF659"/>
    <property type="match status" value="1"/>
</dbReference>
<feature type="domain" description="DUF659" evidence="1">
    <location>
        <begin position="2"/>
        <end position="77"/>
    </location>
</feature>
<dbReference type="AlphaFoldDB" id="A0AAE0E807"/>
<reference evidence="2" key="1">
    <citation type="journal article" date="2023" name="Plant J.">
        <title>Genome sequences and population genomics provide insights into the demographic history, inbreeding, and mutation load of two 'living fossil' tree species of Dipteronia.</title>
        <authorList>
            <person name="Feng Y."/>
            <person name="Comes H.P."/>
            <person name="Chen J."/>
            <person name="Zhu S."/>
            <person name="Lu R."/>
            <person name="Zhang X."/>
            <person name="Li P."/>
            <person name="Qiu J."/>
            <person name="Olsen K.M."/>
            <person name="Qiu Y."/>
        </authorList>
    </citation>
    <scope>NUCLEOTIDE SEQUENCE</scope>
    <source>
        <strain evidence="2">NBL</strain>
    </source>
</reference>
<dbReference type="PANTHER" id="PTHR32166">
    <property type="entry name" value="OSJNBA0013A04.12 PROTEIN"/>
    <property type="match status" value="1"/>
</dbReference>
<dbReference type="EMBL" id="JANJYJ010000004">
    <property type="protein sequence ID" value="KAK3218528.1"/>
    <property type="molecule type" value="Genomic_DNA"/>
</dbReference>
<keyword evidence="3" id="KW-1185">Reference proteome</keyword>
<dbReference type="InterPro" id="IPR007021">
    <property type="entry name" value="DUF659"/>
</dbReference>
<gene>
    <name evidence="2" type="ORF">Dsin_012498</name>
</gene>
<organism evidence="2 3">
    <name type="scientific">Dipteronia sinensis</name>
    <dbReference type="NCBI Taxonomy" id="43782"/>
    <lineage>
        <taxon>Eukaryota</taxon>
        <taxon>Viridiplantae</taxon>
        <taxon>Streptophyta</taxon>
        <taxon>Embryophyta</taxon>
        <taxon>Tracheophyta</taxon>
        <taxon>Spermatophyta</taxon>
        <taxon>Magnoliopsida</taxon>
        <taxon>eudicotyledons</taxon>
        <taxon>Gunneridae</taxon>
        <taxon>Pentapetalae</taxon>
        <taxon>rosids</taxon>
        <taxon>malvids</taxon>
        <taxon>Sapindales</taxon>
        <taxon>Sapindaceae</taxon>
        <taxon>Hippocastanoideae</taxon>
        <taxon>Acereae</taxon>
        <taxon>Dipteronia</taxon>
    </lineage>
</organism>